<feature type="domain" description="Type I restriction enzyme HindI endonuclease subunit-like C-terminal" evidence="2">
    <location>
        <begin position="2"/>
        <end position="257"/>
    </location>
</feature>
<accession>A0A1I0TFB0</accession>
<dbReference type="GO" id="GO:0009307">
    <property type="term" value="P:DNA restriction-modification system"/>
    <property type="evidence" value="ECO:0007669"/>
    <property type="project" value="UniProtKB-KW"/>
</dbReference>
<dbReference type="PANTHER" id="PTHR30195:SF15">
    <property type="entry name" value="TYPE I RESTRICTION ENZYME HINDI ENDONUCLEASE SUBUNIT"/>
    <property type="match status" value="1"/>
</dbReference>
<proteinExistence type="predicted"/>
<reference evidence="4" key="1">
    <citation type="submission" date="2016-10" db="EMBL/GenBank/DDBJ databases">
        <authorList>
            <person name="Varghese N."/>
            <person name="Submissions S."/>
        </authorList>
    </citation>
    <scope>NUCLEOTIDE SEQUENCE [LARGE SCALE GENOMIC DNA]</scope>
    <source>
        <strain evidence="4">K1</strain>
    </source>
</reference>
<keyword evidence="4" id="KW-1185">Reference proteome</keyword>
<organism evidence="3 4">
    <name type="scientific">Anoxybacillus pushchinoensis</name>
    <dbReference type="NCBI Taxonomy" id="150248"/>
    <lineage>
        <taxon>Bacteria</taxon>
        <taxon>Bacillati</taxon>
        <taxon>Bacillota</taxon>
        <taxon>Bacilli</taxon>
        <taxon>Bacillales</taxon>
        <taxon>Anoxybacillaceae</taxon>
        <taxon>Anoxybacillus</taxon>
    </lineage>
</organism>
<dbReference type="EMBL" id="FOJQ01000024">
    <property type="protein sequence ID" value="SFA50387.1"/>
    <property type="molecule type" value="Genomic_DNA"/>
</dbReference>
<dbReference type="STRING" id="150248.SAMN05216169_102412"/>
<evidence type="ECO:0000313" key="4">
    <source>
        <dbReference type="Proteomes" id="UP000198979"/>
    </source>
</evidence>
<evidence type="ECO:0000313" key="3">
    <source>
        <dbReference type="EMBL" id="SFA50387.1"/>
    </source>
</evidence>
<dbReference type="Pfam" id="PF11867">
    <property type="entry name" value="T1RH-like_C"/>
    <property type="match status" value="1"/>
</dbReference>
<dbReference type="AlphaFoldDB" id="A0A1I0TFB0"/>
<gene>
    <name evidence="3" type="ORF">SAMN05216169_102412</name>
</gene>
<evidence type="ECO:0000259" key="2">
    <source>
        <dbReference type="Pfam" id="PF11867"/>
    </source>
</evidence>
<dbReference type="Proteomes" id="UP000198979">
    <property type="component" value="Unassembled WGS sequence"/>
</dbReference>
<name>A0A1I0TFB0_9BACL</name>
<sequence length="260" mass="30355">MTETKKLKDVYKICTGLLTKEQKEEISYFVAVRSFIMKSSRTGTPDLKEVNERISKMLEEAILEDEVMVLTQAVSSESFDLLNEENIKKLRALPQKNIATTILMRVLKQKLQDVKKTNMTVSQTFSKRFEKILEKYNNRNDYTDVYEVFEELIKFKEELEEAIQAGKQLGLTDEEKAFFDVLGSDPDIKKLMEDAILIKIAKELAKTVKENRTHDWDKKAQARMRLEIKKVLRKYDYPPNKQPKAVEDVLEQAKLQCMNM</sequence>
<keyword evidence="1" id="KW-0680">Restriction system</keyword>
<protein>
    <submittedName>
        <fullName evidence="3">Type I restriction enzyme, R subunit</fullName>
    </submittedName>
</protein>
<dbReference type="PANTHER" id="PTHR30195">
    <property type="entry name" value="TYPE I SITE-SPECIFIC DEOXYRIBONUCLEASE PROTEIN SUBUNIT M AND R"/>
    <property type="match status" value="1"/>
</dbReference>
<dbReference type="InterPro" id="IPR021810">
    <property type="entry name" value="T1RH-like_C"/>
</dbReference>
<evidence type="ECO:0000256" key="1">
    <source>
        <dbReference type="ARBA" id="ARBA00022747"/>
    </source>
</evidence>
<dbReference type="InterPro" id="IPR051268">
    <property type="entry name" value="Type-I_R_enzyme_R_subunit"/>
</dbReference>